<dbReference type="AlphaFoldDB" id="A0AAV9WSM8"/>
<dbReference type="InterPro" id="IPR036259">
    <property type="entry name" value="MFS_trans_sf"/>
</dbReference>
<evidence type="ECO:0000259" key="10">
    <source>
        <dbReference type="PROSITE" id="PS50850"/>
    </source>
</evidence>
<comment type="similarity">
    <text evidence="2 7">Belongs to the major facilitator superfamily. Sugar transporter (TC 2.A.1.1) family.</text>
</comment>
<dbReference type="Gene3D" id="1.20.1250.20">
    <property type="entry name" value="MFS general substrate transporter like domains"/>
    <property type="match status" value="1"/>
</dbReference>
<feature type="transmembrane region" description="Helical" evidence="9">
    <location>
        <begin position="262"/>
        <end position="281"/>
    </location>
</feature>
<evidence type="ECO:0000256" key="2">
    <source>
        <dbReference type="ARBA" id="ARBA00010992"/>
    </source>
</evidence>
<feature type="transmembrane region" description="Helical" evidence="9">
    <location>
        <begin position="170"/>
        <end position="188"/>
    </location>
</feature>
<dbReference type="FunFam" id="1.20.1250.20:FF:000217">
    <property type="entry name" value="MFS lactose permease, putative"/>
    <property type="match status" value="1"/>
</dbReference>
<dbReference type="InterPro" id="IPR005829">
    <property type="entry name" value="Sugar_transporter_CS"/>
</dbReference>
<feature type="compositionally biased region" description="Low complexity" evidence="8">
    <location>
        <begin position="22"/>
        <end position="33"/>
    </location>
</feature>
<keyword evidence="12" id="KW-1185">Reference proteome</keyword>
<feature type="transmembrane region" description="Helical" evidence="9">
    <location>
        <begin position="418"/>
        <end position="440"/>
    </location>
</feature>
<evidence type="ECO:0000256" key="5">
    <source>
        <dbReference type="ARBA" id="ARBA00022989"/>
    </source>
</evidence>
<dbReference type="PANTHER" id="PTHR48022">
    <property type="entry name" value="PLASTIDIC GLUCOSE TRANSPORTER 4"/>
    <property type="match status" value="1"/>
</dbReference>
<feature type="transmembrane region" description="Helical" evidence="9">
    <location>
        <begin position="347"/>
        <end position="367"/>
    </location>
</feature>
<evidence type="ECO:0000313" key="11">
    <source>
        <dbReference type="EMBL" id="KAK6525130.1"/>
    </source>
</evidence>
<sequence>MTLSTNTPSPAGANSPDPELTPPNTSTTSQPSTLLPADIEKSQLHLQSPTEVFYDATKVFTGSEGQDKWEEIPFQQVNLVTALNECKPKPWTRAMFKLYLYMLIACLNSAINGYDGSLMGGINAMDQYHNYFHVDADGHVAGLIFATYTLGNVIGSFFSGPFSDKFGRRWGMLIGASIILLGAGVQASSTSRAMFIGGRFVLGFGVATCQTAGPSYAAEIAHPAWRGTLTGIYNGFFYLGAIPAFWTLYGTEVIQGTASWRIPIWLQCVASGGVLFGCLFCPETPRWLFANGRPAEARSVLAKYHGEGDRDSPVVILEMYEMMEEIEMSGSDKRWWDYRDLFKTRNAWWRMACVLGMGIFGQWSGNAALSYFMPILLKQLGVESERTQLLCSSIWAMANWVAAMFGARFTDRIGRRKLLLTVTSSFVFWWTIIIILHSFRAQSEENSERHKIFSIAAITFMYIFGVTYSFAYTPLQVLYPVECLQYETRAKGMAMYNLSVNLSLLLSMYTTPVALAKIGYKLFYLYIGWDCLEVLFIYSFFVETKDLTLEEINEIFDAPNPKKKSLEPRVVVQNPNFDDINWQDIKDEQEARYTMSP</sequence>
<keyword evidence="4 9" id="KW-0812">Transmembrane</keyword>
<feature type="region of interest" description="Disordered" evidence="8">
    <location>
        <begin position="1"/>
        <end position="33"/>
    </location>
</feature>
<feature type="transmembrane region" description="Helical" evidence="9">
    <location>
        <begin position="494"/>
        <end position="516"/>
    </location>
</feature>
<protein>
    <recommendedName>
        <fullName evidence="10">Major facilitator superfamily (MFS) profile domain-containing protein</fullName>
    </recommendedName>
</protein>
<feature type="transmembrane region" description="Helical" evidence="9">
    <location>
        <begin position="200"/>
        <end position="218"/>
    </location>
</feature>
<reference evidence="11 12" key="1">
    <citation type="submission" date="2019-10" db="EMBL/GenBank/DDBJ databases">
        <authorList>
            <person name="Palmer J.M."/>
        </authorList>
    </citation>
    <scope>NUCLEOTIDE SEQUENCE [LARGE SCALE GENOMIC DNA]</scope>
    <source>
        <strain evidence="11 12">TWF694</strain>
    </source>
</reference>
<dbReference type="Pfam" id="PF00083">
    <property type="entry name" value="Sugar_tr"/>
    <property type="match status" value="1"/>
</dbReference>
<keyword evidence="5 9" id="KW-1133">Transmembrane helix</keyword>
<evidence type="ECO:0000256" key="3">
    <source>
        <dbReference type="ARBA" id="ARBA00022448"/>
    </source>
</evidence>
<proteinExistence type="inferred from homology"/>
<feature type="transmembrane region" description="Helical" evidence="9">
    <location>
        <begin position="452"/>
        <end position="473"/>
    </location>
</feature>
<dbReference type="GO" id="GO:0016020">
    <property type="term" value="C:membrane"/>
    <property type="evidence" value="ECO:0007669"/>
    <property type="project" value="UniProtKB-SubCell"/>
</dbReference>
<comment type="subcellular location">
    <subcellularLocation>
        <location evidence="1">Membrane</location>
        <topology evidence="1">Multi-pass membrane protein</topology>
    </subcellularLocation>
</comment>
<dbReference type="InterPro" id="IPR005828">
    <property type="entry name" value="MFS_sugar_transport-like"/>
</dbReference>
<dbReference type="InterPro" id="IPR003663">
    <property type="entry name" value="Sugar/inositol_transpt"/>
</dbReference>
<evidence type="ECO:0000256" key="4">
    <source>
        <dbReference type="ARBA" id="ARBA00022692"/>
    </source>
</evidence>
<name>A0AAV9WSM8_9PEZI</name>
<dbReference type="GO" id="GO:0005351">
    <property type="term" value="F:carbohydrate:proton symporter activity"/>
    <property type="evidence" value="ECO:0007669"/>
    <property type="project" value="TreeGrafter"/>
</dbReference>
<dbReference type="EMBL" id="JAVHJO010000017">
    <property type="protein sequence ID" value="KAK6525130.1"/>
    <property type="molecule type" value="Genomic_DNA"/>
</dbReference>
<dbReference type="Proteomes" id="UP001365542">
    <property type="component" value="Unassembled WGS sequence"/>
</dbReference>
<accession>A0AAV9WSM8</accession>
<evidence type="ECO:0000256" key="8">
    <source>
        <dbReference type="SAM" id="MobiDB-lite"/>
    </source>
</evidence>
<gene>
    <name evidence="11" type="ORF">TWF694_005276</name>
</gene>
<feature type="transmembrane region" description="Helical" evidence="9">
    <location>
        <begin position="98"/>
        <end position="119"/>
    </location>
</feature>
<feature type="transmembrane region" description="Helical" evidence="9">
    <location>
        <begin position="139"/>
        <end position="158"/>
    </location>
</feature>
<evidence type="ECO:0000256" key="9">
    <source>
        <dbReference type="SAM" id="Phobius"/>
    </source>
</evidence>
<dbReference type="PROSITE" id="PS50850">
    <property type="entry name" value="MFS"/>
    <property type="match status" value="1"/>
</dbReference>
<comment type="caution">
    <text evidence="11">The sequence shown here is derived from an EMBL/GenBank/DDBJ whole genome shotgun (WGS) entry which is preliminary data.</text>
</comment>
<evidence type="ECO:0000256" key="1">
    <source>
        <dbReference type="ARBA" id="ARBA00004141"/>
    </source>
</evidence>
<feature type="domain" description="Major facilitator superfamily (MFS) profile" evidence="10">
    <location>
        <begin position="101"/>
        <end position="545"/>
    </location>
</feature>
<keyword evidence="6 9" id="KW-0472">Membrane</keyword>
<feature type="transmembrane region" description="Helical" evidence="9">
    <location>
        <begin position="522"/>
        <end position="541"/>
    </location>
</feature>
<evidence type="ECO:0000256" key="7">
    <source>
        <dbReference type="RuleBase" id="RU003346"/>
    </source>
</evidence>
<dbReference type="InterPro" id="IPR050360">
    <property type="entry name" value="MFS_Sugar_Transporters"/>
</dbReference>
<feature type="transmembrane region" description="Helical" evidence="9">
    <location>
        <begin position="230"/>
        <end position="250"/>
    </location>
</feature>
<evidence type="ECO:0000313" key="12">
    <source>
        <dbReference type="Proteomes" id="UP001365542"/>
    </source>
</evidence>
<organism evidence="11 12">
    <name type="scientific">Orbilia ellipsospora</name>
    <dbReference type="NCBI Taxonomy" id="2528407"/>
    <lineage>
        <taxon>Eukaryota</taxon>
        <taxon>Fungi</taxon>
        <taxon>Dikarya</taxon>
        <taxon>Ascomycota</taxon>
        <taxon>Pezizomycotina</taxon>
        <taxon>Orbiliomycetes</taxon>
        <taxon>Orbiliales</taxon>
        <taxon>Orbiliaceae</taxon>
        <taxon>Orbilia</taxon>
    </lineage>
</organism>
<dbReference type="SUPFAM" id="SSF103473">
    <property type="entry name" value="MFS general substrate transporter"/>
    <property type="match status" value="1"/>
</dbReference>
<dbReference type="NCBIfam" id="TIGR00879">
    <property type="entry name" value="SP"/>
    <property type="match status" value="1"/>
</dbReference>
<keyword evidence="3 7" id="KW-0813">Transport</keyword>
<dbReference type="InterPro" id="IPR020846">
    <property type="entry name" value="MFS_dom"/>
</dbReference>
<dbReference type="PANTHER" id="PTHR48022:SF79">
    <property type="entry name" value="LACTOSE PERMEASE, PUTATIVE (AFU_ORTHOLOGUE AFUA_6G01860)-RELATED"/>
    <property type="match status" value="1"/>
</dbReference>
<evidence type="ECO:0000256" key="6">
    <source>
        <dbReference type="ARBA" id="ARBA00023136"/>
    </source>
</evidence>
<dbReference type="PROSITE" id="PS00216">
    <property type="entry name" value="SUGAR_TRANSPORT_1"/>
    <property type="match status" value="1"/>
</dbReference>